<dbReference type="Gene3D" id="3.10.580.10">
    <property type="entry name" value="CBS-domain"/>
    <property type="match status" value="3"/>
</dbReference>
<evidence type="ECO:0000256" key="5">
    <source>
        <dbReference type="PROSITE-ProRule" id="PRU00703"/>
    </source>
</evidence>
<dbReference type="InterPro" id="IPR046342">
    <property type="entry name" value="CBS_dom_sf"/>
</dbReference>
<dbReference type="SUPFAM" id="SSF54631">
    <property type="entry name" value="CBS-domain pair"/>
    <property type="match status" value="2"/>
</dbReference>
<evidence type="ECO:0000313" key="10">
    <source>
        <dbReference type="WBParaSite" id="EVEC_0000877401-mRNA-1"/>
    </source>
</evidence>
<dbReference type="InterPro" id="IPR000644">
    <property type="entry name" value="CBS_dom"/>
</dbReference>
<dbReference type="PROSITE" id="PS51371">
    <property type="entry name" value="CBS"/>
    <property type="match status" value="2"/>
</dbReference>
<comment type="subunit">
    <text evidence="4">AMPK is a heterotrimer of an alpha catalytic subunit (PRKAA1 or PRKAA2), a beta (PRKAB1 or PRKAB2) and a gamma non-catalytic subunits (PRKAG1, PRKAG2 or PRKAG3). Interacts with FNIP1 and FNIP2.</text>
</comment>
<evidence type="ECO:0000313" key="9">
    <source>
        <dbReference type="Proteomes" id="UP000274131"/>
    </source>
</evidence>
<evidence type="ECO:0000256" key="6">
    <source>
        <dbReference type="SAM" id="MobiDB-lite"/>
    </source>
</evidence>
<feature type="domain" description="CBS" evidence="7">
    <location>
        <begin position="250"/>
        <end position="308"/>
    </location>
</feature>
<keyword evidence="9" id="KW-1185">Reference proteome</keyword>
<evidence type="ECO:0000256" key="2">
    <source>
        <dbReference type="ARBA" id="ARBA00022737"/>
    </source>
</evidence>
<reference evidence="10" key="1">
    <citation type="submission" date="2017-02" db="UniProtKB">
        <authorList>
            <consortium name="WormBaseParasite"/>
        </authorList>
    </citation>
    <scope>IDENTIFICATION</scope>
</reference>
<dbReference type="OrthoDB" id="449052at2759"/>
<dbReference type="InterPro" id="IPR050511">
    <property type="entry name" value="AMPK_gamma/SDS23_families"/>
</dbReference>
<sequence length="460" mass="51732">MFGTKSALRKVLNKRKNEIKNGSSTNKVNVGDSGSSSGGSSNRKQGTADDVAAKNVCGLGHRHQSSSSSVTTDGVNVTTTSSITTTTTTTTTTAGGPCYFCSNMETDCKCATKMDVVAPLPLHLTRFTLLHHSHHHSSLNKDYQSRDNVYALFMKAHHCFDLIPLSVKITAISSDLPVLKAFCAYVYNGVRASPLYFSDIGGFNGMVTASDFIEIMTKFYHEGSLNEVLKDLEGFTLNDWLSMLQTNGCRSKRFVYVDPRDSLFKAVQEMCNNHIHRLALVDRTNGNVEFIVSYKRLLKFVFIYIKDLPYPSYMCKRPKDLGIGEWNNVVTIAENSKIIDLFRVFVDSKKCFLPVVNEQKKVRFSHFSNFHGVYTCTEDECLMTVFERMTKHDVHRLVAVDEEMNVVGLVSLTDIFRFLVLQPPSTAGPRIPIEDIIKVSRWKQNIMLRQQLLKQIPNNT</sequence>
<dbReference type="WBParaSite" id="EVEC_0000877401-mRNA-1">
    <property type="protein sequence ID" value="EVEC_0000877401-mRNA-1"/>
    <property type="gene ID" value="EVEC_0000877401"/>
</dbReference>
<proteinExistence type="inferred from homology"/>
<gene>
    <name evidence="8" type="ORF">EVEC_LOCUS8258</name>
</gene>
<name>A0A0N4VDT0_ENTVE</name>
<evidence type="ECO:0000259" key="7">
    <source>
        <dbReference type="PROSITE" id="PS51371"/>
    </source>
</evidence>
<dbReference type="AlphaFoldDB" id="A0A0N4VDT0"/>
<dbReference type="PANTHER" id="PTHR13780:SF35">
    <property type="entry name" value="LD22662P"/>
    <property type="match status" value="1"/>
</dbReference>
<organism evidence="10">
    <name type="scientific">Enterobius vermicularis</name>
    <name type="common">Human pinworm</name>
    <dbReference type="NCBI Taxonomy" id="51028"/>
    <lineage>
        <taxon>Eukaryota</taxon>
        <taxon>Metazoa</taxon>
        <taxon>Ecdysozoa</taxon>
        <taxon>Nematoda</taxon>
        <taxon>Chromadorea</taxon>
        <taxon>Rhabditida</taxon>
        <taxon>Spirurina</taxon>
        <taxon>Oxyuridomorpha</taxon>
        <taxon>Oxyuroidea</taxon>
        <taxon>Oxyuridae</taxon>
        <taxon>Enterobius</taxon>
    </lineage>
</organism>
<dbReference type="PANTHER" id="PTHR13780">
    <property type="entry name" value="AMP-ACTIVATED PROTEIN KINASE, GAMMA REGULATORY SUBUNIT"/>
    <property type="match status" value="1"/>
</dbReference>
<reference evidence="8 9" key="2">
    <citation type="submission" date="2018-10" db="EMBL/GenBank/DDBJ databases">
        <authorList>
            <consortium name="Pathogen Informatics"/>
        </authorList>
    </citation>
    <scope>NUCLEOTIDE SEQUENCE [LARGE SCALE GENOMIC DNA]</scope>
</reference>
<dbReference type="STRING" id="51028.A0A0N4VDT0"/>
<evidence type="ECO:0000313" key="8">
    <source>
        <dbReference type="EMBL" id="VDD93507.1"/>
    </source>
</evidence>
<dbReference type="SMART" id="SM00116">
    <property type="entry name" value="CBS"/>
    <property type="match status" value="2"/>
</dbReference>
<evidence type="ECO:0000256" key="3">
    <source>
        <dbReference type="ARBA" id="ARBA00023122"/>
    </source>
</evidence>
<dbReference type="Proteomes" id="UP000274131">
    <property type="component" value="Unassembled WGS sequence"/>
</dbReference>
<evidence type="ECO:0000256" key="1">
    <source>
        <dbReference type="ARBA" id="ARBA00006750"/>
    </source>
</evidence>
<dbReference type="EMBL" id="UXUI01009340">
    <property type="protein sequence ID" value="VDD93507.1"/>
    <property type="molecule type" value="Genomic_DNA"/>
</dbReference>
<keyword evidence="2" id="KW-0677">Repeat</keyword>
<protein>
    <submittedName>
        <fullName evidence="10">CBS domain-containing protein</fullName>
    </submittedName>
</protein>
<comment type="similarity">
    <text evidence="1">Belongs to the 5'-AMP-activated protein kinase gamma subunit family.</text>
</comment>
<evidence type="ECO:0000256" key="4">
    <source>
        <dbReference type="ARBA" id="ARBA00025878"/>
    </source>
</evidence>
<feature type="region of interest" description="Disordered" evidence="6">
    <location>
        <begin position="15"/>
        <end position="48"/>
    </location>
</feature>
<feature type="domain" description="CBS" evidence="7">
    <location>
        <begin position="367"/>
        <end position="426"/>
    </location>
</feature>
<keyword evidence="3 5" id="KW-0129">CBS domain</keyword>
<accession>A0A0N4VDT0</accession>
<dbReference type="Pfam" id="PF00571">
    <property type="entry name" value="CBS"/>
    <property type="match status" value="1"/>
</dbReference>